<dbReference type="Proteomes" id="UP000092498">
    <property type="component" value="Chromosome"/>
</dbReference>
<dbReference type="KEGG" id="cbot:ATE48_02425"/>
<keyword evidence="2" id="KW-1185">Reference proteome</keyword>
<proteinExistence type="predicted"/>
<gene>
    <name evidence="1" type="ORF">ATE48_02425</name>
</gene>
<evidence type="ECO:0000313" key="2">
    <source>
        <dbReference type="Proteomes" id="UP000092498"/>
    </source>
</evidence>
<reference evidence="1 2" key="1">
    <citation type="submission" date="2015-11" db="EMBL/GenBank/DDBJ databases">
        <title>Whole-Genome Sequence of Candidatus Oderbacter manganicum from the National Park Lower Oder Valley, Germany.</title>
        <authorList>
            <person name="Braun B."/>
            <person name="Liere K."/>
            <person name="Szewzyk U."/>
        </authorList>
    </citation>
    <scope>NUCLEOTIDE SEQUENCE [LARGE SCALE GENOMIC DNA]</scope>
    <source>
        <strain evidence="1 2">OTSz_A_272</strain>
    </source>
</reference>
<accession>A0A1B1AE77</accession>
<dbReference type="InParanoid" id="A0A1B1AE77"/>
<evidence type="ECO:0000313" key="1">
    <source>
        <dbReference type="EMBL" id="ANP44859.1"/>
    </source>
</evidence>
<sequence>MVHAYAAIVEAASDIAADPATPLAFKRALGQAERAATPAAETLQISVTSYSRASCLGRIRRRVRDCGDPRRLAPGGFA</sequence>
<dbReference type="AlphaFoldDB" id="A0A1B1AE77"/>
<dbReference type="STRING" id="1759059.ATE48_02425"/>
<organism evidence="1 2">
    <name type="scientific">Candidatus Viadribacter manganicus</name>
    <dbReference type="NCBI Taxonomy" id="1759059"/>
    <lineage>
        <taxon>Bacteria</taxon>
        <taxon>Pseudomonadati</taxon>
        <taxon>Pseudomonadota</taxon>
        <taxon>Alphaproteobacteria</taxon>
        <taxon>Hyphomonadales</taxon>
        <taxon>Hyphomonadaceae</taxon>
        <taxon>Candidatus Viadribacter</taxon>
    </lineage>
</organism>
<protein>
    <submittedName>
        <fullName evidence="1">Uncharacterized protein</fullName>
    </submittedName>
</protein>
<name>A0A1B1AE77_9PROT</name>
<dbReference type="EMBL" id="CP013244">
    <property type="protein sequence ID" value="ANP44859.1"/>
    <property type="molecule type" value="Genomic_DNA"/>
</dbReference>